<name>A0ACA9NWX9_9GLOM</name>
<sequence>DSGNSVPGFFWPVLFFSVFAIFVFVAFAFALCSNRGCIIRKCRKKNNGKLRKPIDLESTMPASHNIRPQTEIQNPPPDYASVTPEIPYFHGLMHEASYKAYKAAIQFTHKNPPQEVLPSQDDTEHILLSGPKGWEMIIPEERAASNNVIVSNKGRIISFHGKDDVMVQANYPHFRPQRDETSETKLMHSDNQSEQNYHKSSSLNNKTTDTWFYYFEVTILSNPNLKDTTIAVGLATKPYPNFRLPGWNDHS</sequence>
<organism evidence="1 2">
    <name type="scientific">Dentiscutata heterogama</name>
    <dbReference type="NCBI Taxonomy" id="1316150"/>
    <lineage>
        <taxon>Eukaryota</taxon>
        <taxon>Fungi</taxon>
        <taxon>Fungi incertae sedis</taxon>
        <taxon>Mucoromycota</taxon>
        <taxon>Glomeromycotina</taxon>
        <taxon>Glomeromycetes</taxon>
        <taxon>Diversisporales</taxon>
        <taxon>Gigasporaceae</taxon>
        <taxon>Dentiscutata</taxon>
    </lineage>
</organism>
<accession>A0ACA9NWX9</accession>
<proteinExistence type="predicted"/>
<dbReference type="EMBL" id="CAJVPU010020974">
    <property type="protein sequence ID" value="CAG8679116.1"/>
    <property type="molecule type" value="Genomic_DNA"/>
</dbReference>
<reference evidence="1" key="1">
    <citation type="submission" date="2021-06" db="EMBL/GenBank/DDBJ databases">
        <authorList>
            <person name="Kallberg Y."/>
            <person name="Tangrot J."/>
            <person name="Rosling A."/>
        </authorList>
    </citation>
    <scope>NUCLEOTIDE SEQUENCE</scope>
    <source>
        <strain evidence="1">IL203A</strain>
    </source>
</reference>
<protein>
    <submittedName>
        <fullName evidence="1">3101_t:CDS:1</fullName>
    </submittedName>
</protein>
<evidence type="ECO:0000313" key="1">
    <source>
        <dbReference type="EMBL" id="CAG8679116.1"/>
    </source>
</evidence>
<feature type="non-terminal residue" evidence="1">
    <location>
        <position position="1"/>
    </location>
</feature>
<keyword evidence="2" id="KW-1185">Reference proteome</keyword>
<feature type="non-terminal residue" evidence="1">
    <location>
        <position position="251"/>
    </location>
</feature>
<evidence type="ECO:0000313" key="2">
    <source>
        <dbReference type="Proteomes" id="UP000789702"/>
    </source>
</evidence>
<comment type="caution">
    <text evidence="1">The sequence shown here is derived from an EMBL/GenBank/DDBJ whole genome shotgun (WGS) entry which is preliminary data.</text>
</comment>
<dbReference type="Proteomes" id="UP000789702">
    <property type="component" value="Unassembled WGS sequence"/>
</dbReference>
<gene>
    <name evidence="1" type="ORF">DHETER_LOCUS10550</name>
</gene>